<sequence>MAGSGLHHFASAMLRGRITQDQINNLDPAEYEDQQFEYWYHHLDEVLRDSGIAQFTCTCGHTGAQRDLVKKRERGVFRDSCPSCGALEYRDWGVPDQSTSHLSVDRYRGLRKEDNQEALTKQYVDGLMSIEQDTESNFQALRIQSLEYSLSVCLKQLKSFVEALGDESHAGFVSEEDLDAIAEAELLLGLTPPQQRQAKIDEINADTPPAAGYARQWLECKECQRLQYYDYVPYSLSNPSNTSACGHDMANMERLEIPDRVAVRAKEMREKGLLFGMRYASNQGKI</sequence>
<evidence type="ECO:0000313" key="1">
    <source>
        <dbReference type="EMBL" id="CAB4185665.1"/>
    </source>
</evidence>
<name>A0A6J5SR32_9CAUD</name>
<dbReference type="EMBL" id="LR798430">
    <property type="protein sequence ID" value="CAB5231257.1"/>
    <property type="molecule type" value="Genomic_DNA"/>
</dbReference>
<protein>
    <submittedName>
        <fullName evidence="3">Uncharacterized protein</fullName>
    </submittedName>
</protein>
<accession>A0A6J5SR32</accession>
<proteinExistence type="predicted"/>
<evidence type="ECO:0000313" key="2">
    <source>
        <dbReference type="EMBL" id="CAB4193505.1"/>
    </source>
</evidence>
<evidence type="ECO:0000313" key="4">
    <source>
        <dbReference type="EMBL" id="CAB5231257.1"/>
    </source>
</evidence>
<evidence type="ECO:0000313" key="3">
    <source>
        <dbReference type="EMBL" id="CAB4217224.1"/>
    </source>
</evidence>
<organism evidence="3">
    <name type="scientific">uncultured Caudovirales phage</name>
    <dbReference type="NCBI Taxonomy" id="2100421"/>
    <lineage>
        <taxon>Viruses</taxon>
        <taxon>Duplodnaviria</taxon>
        <taxon>Heunggongvirae</taxon>
        <taxon>Uroviricota</taxon>
        <taxon>Caudoviricetes</taxon>
        <taxon>Peduoviridae</taxon>
        <taxon>Maltschvirus</taxon>
        <taxon>Maltschvirus maltsch</taxon>
    </lineage>
</organism>
<dbReference type="EMBL" id="LR797075">
    <property type="protein sequence ID" value="CAB4185665.1"/>
    <property type="molecule type" value="Genomic_DNA"/>
</dbReference>
<dbReference type="EMBL" id="LR797450">
    <property type="protein sequence ID" value="CAB4217224.1"/>
    <property type="molecule type" value="Genomic_DNA"/>
</dbReference>
<dbReference type="EMBL" id="LR797197">
    <property type="protein sequence ID" value="CAB4193505.1"/>
    <property type="molecule type" value="Genomic_DNA"/>
</dbReference>
<gene>
    <name evidence="1" type="ORF">UFOVP1127_118</name>
    <name evidence="2" type="ORF">UFOVP1242_92</name>
    <name evidence="3" type="ORF">UFOVP1492_16</name>
    <name evidence="4" type="ORF">UFOVP1580_45</name>
</gene>
<reference evidence="3" key="1">
    <citation type="submission" date="2020-05" db="EMBL/GenBank/DDBJ databases">
        <authorList>
            <person name="Chiriac C."/>
            <person name="Salcher M."/>
            <person name="Ghai R."/>
            <person name="Kavagutti S V."/>
        </authorList>
    </citation>
    <scope>NUCLEOTIDE SEQUENCE</scope>
</reference>